<protein>
    <submittedName>
        <fullName evidence="2">Aspartate/tyrosine/aromatic aminotransferase</fullName>
    </submittedName>
</protein>
<organism evidence="2 3">
    <name type="scientific">Geosporobacter ferrireducens</name>
    <dbReference type="NCBI Taxonomy" id="1424294"/>
    <lineage>
        <taxon>Bacteria</taxon>
        <taxon>Bacillati</taxon>
        <taxon>Bacillota</taxon>
        <taxon>Clostridia</taxon>
        <taxon>Peptostreptococcales</taxon>
        <taxon>Thermotaleaceae</taxon>
        <taxon>Geosporobacter</taxon>
    </lineage>
</organism>
<reference evidence="2 3" key="1">
    <citation type="submission" date="2016-09" db="EMBL/GenBank/DDBJ databases">
        <title>Genomic analysis reveals versatility of anaerobic energy metabolism of Geosporobacter ferrireducens IRF9 of phylum Firmicutes.</title>
        <authorList>
            <person name="Kim S.-J."/>
        </authorList>
    </citation>
    <scope>NUCLEOTIDE SEQUENCE [LARGE SCALE GENOMIC DNA]</scope>
    <source>
        <strain evidence="2 3">IRF9</strain>
    </source>
</reference>
<name>A0A1D8GEF3_9FIRM</name>
<dbReference type="Gene3D" id="3.40.640.10">
    <property type="entry name" value="Type I PLP-dependent aspartate aminotransferase-like (Major domain)"/>
    <property type="match status" value="1"/>
</dbReference>
<dbReference type="PANTHER" id="PTHR43510">
    <property type="entry name" value="AMINOTRANSFERASE FUNCTION, HYPOTHETICAL (EUROFUNG)"/>
    <property type="match status" value="1"/>
</dbReference>
<dbReference type="KEGG" id="gfe:Gferi_06735"/>
<dbReference type="PANTHER" id="PTHR43510:SF1">
    <property type="entry name" value="AMINOTRANSFERASE FUNCTION, HYPOTHETICAL (EUROFUNG)"/>
    <property type="match status" value="1"/>
</dbReference>
<dbReference type="STRING" id="1424294.Gferi_06735"/>
<dbReference type="Proteomes" id="UP000095743">
    <property type="component" value="Chromosome"/>
</dbReference>
<dbReference type="InterPro" id="IPR004839">
    <property type="entry name" value="Aminotransferase_I/II_large"/>
</dbReference>
<dbReference type="RefSeq" id="WP_069974857.1">
    <property type="nucleotide sequence ID" value="NZ_CP017269.1"/>
</dbReference>
<dbReference type="SUPFAM" id="SSF53383">
    <property type="entry name" value="PLP-dependent transferases"/>
    <property type="match status" value="1"/>
</dbReference>
<proteinExistence type="predicted"/>
<dbReference type="Pfam" id="PF00155">
    <property type="entry name" value="Aminotran_1_2"/>
    <property type="match status" value="1"/>
</dbReference>
<gene>
    <name evidence="2" type="ORF">Gferi_06735</name>
</gene>
<dbReference type="InterPro" id="IPR015422">
    <property type="entry name" value="PyrdxlP-dep_Trfase_small"/>
</dbReference>
<dbReference type="InterPro" id="IPR015421">
    <property type="entry name" value="PyrdxlP-dep_Trfase_major"/>
</dbReference>
<sequence>MKLKDFKLEVFFGKHEFSAPYLLTQSDCASMSIKELLAYEPGSEKEFLEGWLGYTEVSGSPYLREVIANLYTTIVPEEIIVHVGAQEPIFNFMNVLLDQEDHVICQFPIYQSLFEVANSIGCEVSKWSLEQAENGWAIDFNKLESMIKPNTKLICLNSPNNPTGYTFKKEEIEKIVEIARRYDLYVFCDEVYKGVELDGIKRPWFADCYEKGISLGVMSKAYGLAGLRLGWIATKDHEIIEKVKKMKHYTSICSSGPSEYLSMIALKHSDEILKKNKCIIESNLKIADDFFHRYSKLFKYNRPMAGPVAFHKMNTQMPIHDFCEIMVAEKGVLLLPSSIYDFKGQYFRMGYGRTNFAESLSKFEEYLQEKKYI</sequence>
<dbReference type="GO" id="GO:0030170">
    <property type="term" value="F:pyridoxal phosphate binding"/>
    <property type="evidence" value="ECO:0007669"/>
    <property type="project" value="InterPro"/>
</dbReference>
<evidence type="ECO:0000313" key="3">
    <source>
        <dbReference type="Proteomes" id="UP000095743"/>
    </source>
</evidence>
<dbReference type="OrthoDB" id="9802328at2"/>
<dbReference type="EMBL" id="CP017269">
    <property type="protein sequence ID" value="AOT69291.1"/>
    <property type="molecule type" value="Genomic_DNA"/>
</dbReference>
<dbReference type="GO" id="GO:0008483">
    <property type="term" value="F:transaminase activity"/>
    <property type="evidence" value="ECO:0007669"/>
    <property type="project" value="UniProtKB-KW"/>
</dbReference>
<accession>A0A1D8GEF3</accession>
<dbReference type="Gene3D" id="3.90.1150.10">
    <property type="entry name" value="Aspartate Aminotransferase, domain 1"/>
    <property type="match status" value="1"/>
</dbReference>
<feature type="domain" description="Aminotransferase class I/classII large" evidence="1">
    <location>
        <begin position="50"/>
        <end position="351"/>
    </location>
</feature>
<keyword evidence="2" id="KW-0032">Aminotransferase</keyword>
<dbReference type="InterPro" id="IPR015424">
    <property type="entry name" value="PyrdxlP-dep_Trfase"/>
</dbReference>
<evidence type="ECO:0000313" key="2">
    <source>
        <dbReference type="EMBL" id="AOT69291.1"/>
    </source>
</evidence>
<dbReference type="CDD" id="cd00609">
    <property type="entry name" value="AAT_like"/>
    <property type="match status" value="1"/>
</dbReference>
<keyword evidence="2" id="KW-0808">Transferase</keyword>
<dbReference type="AlphaFoldDB" id="A0A1D8GEF3"/>
<keyword evidence="3" id="KW-1185">Reference proteome</keyword>
<evidence type="ECO:0000259" key="1">
    <source>
        <dbReference type="Pfam" id="PF00155"/>
    </source>
</evidence>